<dbReference type="CDD" id="cd03747">
    <property type="entry name" value="Ntn_PGA_like"/>
    <property type="match status" value="1"/>
</dbReference>
<dbReference type="Gene3D" id="2.30.120.10">
    <property type="match status" value="1"/>
</dbReference>
<evidence type="ECO:0000256" key="5">
    <source>
        <dbReference type="SAM" id="Phobius"/>
    </source>
</evidence>
<name>A0ABW8AQY8_9ACTN</name>
<dbReference type="PANTHER" id="PTHR34218">
    <property type="entry name" value="PEPTIDASE S45 PENICILLIN AMIDASE"/>
    <property type="match status" value="1"/>
</dbReference>
<evidence type="ECO:0000256" key="2">
    <source>
        <dbReference type="ARBA" id="ARBA00022801"/>
    </source>
</evidence>
<accession>A0ABW8AQY8</accession>
<dbReference type="Gene3D" id="3.60.20.10">
    <property type="entry name" value="Glutamine Phosphoribosylpyrophosphate, subunit 1, domain 1"/>
    <property type="match status" value="1"/>
</dbReference>
<evidence type="ECO:0000313" key="7">
    <source>
        <dbReference type="Proteomes" id="UP001612915"/>
    </source>
</evidence>
<comment type="similarity">
    <text evidence="1">Belongs to the peptidase S45 family.</text>
</comment>
<protein>
    <submittedName>
        <fullName evidence="6">Penicillin acylase family protein</fullName>
    </submittedName>
</protein>
<sequence length="893" mass="96703">MTRRRAVRVTALVAVAVVVAAVLVVGGGALVLVRRPLPDRGGDVKLPGMTGTATVYRDARGVPQVYASNPQDLFRVQGYVQAEDRFFEMDLRRHVTAGRLSELVGRNDDALRADALIRTMGWRDVAEQELAKLPATTRGYLQAYSDGVNAYIKDRSPSELSVSYTVLARANDLEPIEAWTPLDSVSWLKAMAWDLRSNYDEELARARAVSTVRDIKRVNQLFPAYDYAQHSPIIQTAGSAGTSSGTAQLSSSLANPALAGPTLASHPPTSPAEPADTSEWKTSSLEDAGVQRAFAAADAAVDAIPDLLGANSDGIGSNSWVVGGALTSTGLPLLANDPHLATSMPGVWVQVGLHCTTVTTSCPFDVSGYTFAGLPGVVIGHNDRIAWGMTNLAPDVTDFYLEKVTGNSVEYDGKLEPMSVHQEQIKVAGGDPVTITVRRTRHGPLLSDVLTSLGDAGRSAPVPGEDDDRNTDYAVSLAWTALTPGTSMEGLFAVDVAHDFTSFRAAVLKLQAPGQNFVYGDVDGHIGYQSTGTVPVRGPGRASSTVPVDGTWPHPGWDSAYDWTGTVPAKNMPWEEDPPQNYIVAANQAVTGPDGTPVLTKDWDYGYRSQRIEDLLTTAAKRSPGGLTVADMQAVQGDTRNGIAAVLVPLLLKIKVTDPFYREAVDLLKGWDYTQPTDSAAAAYFNVVWTNILDLAFADELPEGFRPDGGDRWFAVVSSLLDNPRNQWWDDRKTPDVTETRDEVLRRSLVEARLELTATLGKEPKRWQWGRLHRLELKQTPLGADGTPGLLQKLVNRGPYEAPGGSSIVDAFAWDASSGTFDVVAAPSMRMVVDLDNFDHSRWVNQTGESGHPGDKHYDDQIETWLANKDFAWPASQQAVQEASREEQRFSKG</sequence>
<keyword evidence="5" id="KW-0812">Transmembrane</keyword>
<dbReference type="Pfam" id="PF01804">
    <property type="entry name" value="Penicil_amidase"/>
    <property type="match status" value="1"/>
</dbReference>
<feature type="transmembrane region" description="Helical" evidence="5">
    <location>
        <begin position="12"/>
        <end position="33"/>
    </location>
</feature>
<proteinExistence type="inferred from homology"/>
<comment type="caution">
    <text evidence="6">The sequence shown here is derived from an EMBL/GenBank/DDBJ whole genome shotgun (WGS) entry which is preliminary data.</text>
</comment>
<feature type="region of interest" description="Disordered" evidence="4">
    <location>
        <begin position="257"/>
        <end position="282"/>
    </location>
</feature>
<evidence type="ECO:0000256" key="3">
    <source>
        <dbReference type="ARBA" id="ARBA00023145"/>
    </source>
</evidence>
<dbReference type="InterPro" id="IPR043146">
    <property type="entry name" value="Penicillin_amidase_N_B-knob"/>
</dbReference>
<evidence type="ECO:0000256" key="4">
    <source>
        <dbReference type="SAM" id="MobiDB-lite"/>
    </source>
</evidence>
<dbReference type="PIRSF" id="PIRSF001227">
    <property type="entry name" value="Pen_acylase"/>
    <property type="match status" value="1"/>
</dbReference>
<dbReference type="RefSeq" id="WP_398282836.1">
    <property type="nucleotide sequence ID" value="NZ_JBITLV010000005.1"/>
</dbReference>
<gene>
    <name evidence="6" type="ORF">ACIB24_17130</name>
</gene>
<organism evidence="6 7">
    <name type="scientific">Spongisporangium articulatum</name>
    <dbReference type="NCBI Taxonomy" id="3362603"/>
    <lineage>
        <taxon>Bacteria</taxon>
        <taxon>Bacillati</taxon>
        <taxon>Actinomycetota</taxon>
        <taxon>Actinomycetes</taxon>
        <taxon>Kineosporiales</taxon>
        <taxon>Kineosporiaceae</taxon>
        <taxon>Spongisporangium</taxon>
    </lineage>
</organism>
<dbReference type="InterPro" id="IPR023343">
    <property type="entry name" value="Penicillin_amidase_dom1"/>
</dbReference>
<dbReference type="InterPro" id="IPR014395">
    <property type="entry name" value="Pen/GL7ACA/AHL_acylase"/>
</dbReference>
<dbReference type="EMBL" id="JBITLV010000005">
    <property type="protein sequence ID" value="MFI7588794.1"/>
    <property type="molecule type" value="Genomic_DNA"/>
</dbReference>
<keyword evidence="3" id="KW-0865">Zymogen</keyword>
<keyword evidence="5" id="KW-0472">Membrane</keyword>
<keyword evidence="2" id="KW-0378">Hydrolase</keyword>
<reference evidence="6 7" key="1">
    <citation type="submission" date="2024-10" db="EMBL/GenBank/DDBJ databases">
        <title>The Natural Products Discovery Center: Release of the First 8490 Sequenced Strains for Exploring Actinobacteria Biosynthetic Diversity.</title>
        <authorList>
            <person name="Kalkreuter E."/>
            <person name="Kautsar S.A."/>
            <person name="Yang D."/>
            <person name="Bader C.D."/>
            <person name="Teijaro C.N."/>
            <person name="Fluegel L."/>
            <person name="Davis C.M."/>
            <person name="Simpson J.R."/>
            <person name="Lauterbach L."/>
            <person name="Steele A.D."/>
            <person name="Gui C."/>
            <person name="Meng S."/>
            <person name="Li G."/>
            <person name="Viehrig K."/>
            <person name="Ye F."/>
            <person name="Su P."/>
            <person name="Kiefer A.F."/>
            <person name="Nichols A."/>
            <person name="Cepeda A.J."/>
            <person name="Yan W."/>
            <person name="Fan B."/>
            <person name="Jiang Y."/>
            <person name="Adhikari A."/>
            <person name="Zheng C.-J."/>
            <person name="Schuster L."/>
            <person name="Cowan T.M."/>
            <person name="Smanski M.J."/>
            <person name="Chevrette M.G."/>
            <person name="De Carvalho L.P.S."/>
            <person name="Shen B."/>
        </authorList>
    </citation>
    <scope>NUCLEOTIDE SEQUENCE [LARGE SCALE GENOMIC DNA]</scope>
    <source>
        <strain evidence="6 7">NPDC049639</strain>
    </source>
</reference>
<dbReference type="Gene3D" id="1.10.439.10">
    <property type="entry name" value="Penicillin Amidohydrolase, domain 1"/>
    <property type="match status" value="1"/>
</dbReference>
<dbReference type="InterPro" id="IPR043147">
    <property type="entry name" value="Penicillin_amidase_A-knob"/>
</dbReference>
<dbReference type="InterPro" id="IPR029055">
    <property type="entry name" value="Ntn_hydrolases_N"/>
</dbReference>
<evidence type="ECO:0000256" key="1">
    <source>
        <dbReference type="ARBA" id="ARBA00006586"/>
    </source>
</evidence>
<dbReference type="SUPFAM" id="SSF56235">
    <property type="entry name" value="N-terminal nucleophile aminohydrolases (Ntn hydrolases)"/>
    <property type="match status" value="1"/>
</dbReference>
<evidence type="ECO:0000313" key="6">
    <source>
        <dbReference type="EMBL" id="MFI7588794.1"/>
    </source>
</evidence>
<dbReference type="PANTHER" id="PTHR34218:SF4">
    <property type="entry name" value="ACYL-HOMOSERINE LACTONE ACYLASE QUIP"/>
    <property type="match status" value="1"/>
</dbReference>
<keyword evidence="7" id="KW-1185">Reference proteome</keyword>
<dbReference type="Gene3D" id="1.10.1400.10">
    <property type="match status" value="1"/>
</dbReference>
<dbReference type="InterPro" id="IPR002692">
    <property type="entry name" value="S45"/>
</dbReference>
<dbReference type="Proteomes" id="UP001612915">
    <property type="component" value="Unassembled WGS sequence"/>
</dbReference>
<feature type="region of interest" description="Disordered" evidence="4">
    <location>
        <begin position="531"/>
        <end position="551"/>
    </location>
</feature>
<keyword evidence="5" id="KW-1133">Transmembrane helix</keyword>